<feature type="domain" description="Ig-like" evidence="4">
    <location>
        <begin position="143"/>
        <end position="225"/>
    </location>
</feature>
<dbReference type="GO" id="GO:0007156">
    <property type="term" value="P:homophilic cell adhesion via plasma membrane adhesion molecules"/>
    <property type="evidence" value="ECO:0007669"/>
    <property type="project" value="TreeGrafter"/>
</dbReference>
<dbReference type="PANTHER" id="PTHR45080">
    <property type="entry name" value="CONTACTIN 5"/>
    <property type="match status" value="1"/>
</dbReference>
<dbReference type="SUPFAM" id="SSF48726">
    <property type="entry name" value="Immunoglobulin"/>
    <property type="match status" value="3"/>
</dbReference>
<evidence type="ECO:0000256" key="2">
    <source>
        <dbReference type="ARBA" id="ARBA00023319"/>
    </source>
</evidence>
<dbReference type="GO" id="GO:0030424">
    <property type="term" value="C:axon"/>
    <property type="evidence" value="ECO:0007669"/>
    <property type="project" value="TreeGrafter"/>
</dbReference>
<dbReference type="Pfam" id="PF07679">
    <property type="entry name" value="I-set"/>
    <property type="match status" value="2"/>
</dbReference>
<dbReference type="InterPro" id="IPR003599">
    <property type="entry name" value="Ig_sub"/>
</dbReference>
<dbReference type="InterPro" id="IPR013106">
    <property type="entry name" value="Ig_V-set"/>
</dbReference>
<sequence>MFRRAACLVINMSLIVFISLLLCSVNCSAIPARASSNQQSQPQQVTAAPKFMSRGQTYRAVIGDTLVLPCEVQDLGSYVLLWRRGSAVVTADKMMVTRDPRFRLVDGYNLEIGNVMPQDAGDYVCQIGEYRDQINTVEILVPPSVRTSPASGQLTARKGGTVTLECKASGNPVPTILWSRKDDSLPSGEKALEGFSITLEKVDRHQAGVYQCTASNGVGDPITVDMQLHVLYPPEVEVERSWVHSGEGYEAQLVCIVHGEPHPNTLWYQDSFPLEPTERRTMESRGNKHTLTIRNVQSSDFGNYSCVAENTLGKAKKYMELSGRPSPAQFNSLPYSRSRDSYNLTWQLESYPPLEEVRLLYRKLMINETPHHPGNWHDVILKPSNGETFSHVMSYDIRNLESGSVYEAIVQAKNRYGWNEVSESMQFYTRGPSEDTYDYPSEPHVDMELVAASSTKLIWKPSLMLIIAAVFHVVS</sequence>
<reference evidence="6 7" key="1">
    <citation type="journal article" date="2017" name="Gigascience">
        <title>Genome sequence of the small brown planthopper, Laodelphax striatellus.</title>
        <authorList>
            <person name="Zhu J."/>
            <person name="Jiang F."/>
            <person name="Wang X."/>
            <person name="Yang P."/>
            <person name="Bao Y."/>
            <person name="Zhao W."/>
            <person name="Wang W."/>
            <person name="Lu H."/>
            <person name="Wang Q."/>
            <person name="Cui N."/>
            <person name="Li J."/>
            <person name="Chen X."/>
            <person name="Luo L."/>
            <person name="Yu J."/>
            <person name="Kang L."/>
            <person name="Cui F."/>
        </authorList>
    </citation>
    <scope>NUCLEOTIDE SEQUENCE [LARGE SCALE GENOMIC DNA]</scope>
    <source>
        <strain evidence="6">Lst14</strain>
    </source>
</reference>
<feature type="signal peptide" evidence="3">
    <location>
        <begin position="1"/>
        <end position="29"/>
    </location>
</feature>
<dbReference type="Proteomes" id="UP000291343">
    <property type="component" value="Unassembled WGS sequence"/>
</dbReference>
<gene>
    <name evidence="6" type="ORF">LSTR_LSTR012308</name>
</gene>
<keyword evidence="1" id="KW-0677">Repeat</keyword>
<dbReference type="OrthoDB" id="6159398at2759"/>
<feature type="domain" description="Ig-like" evidence="4">
    <location>
        <begin position="234"/>
        <end position="322"/>
    </location>
</feature>
<feature type="domain" description="Fibronectin type-III" evidence="5">
    <location>
        <begin position="324"/>
        <end position="432"/>
    </location>
</feature>
<evidence type="ECO:0000259" key="5">
    <source>
        <dbReference type="PROSITE" id="PS50853"/>
    </source>
</evidence>
<dbReference type="InterPro" id="IPR036179">
    <property type="entry name" value="Ig-like_dom_sf"/>
</dbReference>
<dbReference type="FunFam" id="2.60.40.10:FF:001268">
    <property type="entry name" value="Blast:Protein CEPU-1"/>
    <property type="match status" value="1"/>
</dbReference>
<keyword evidence="2" id="KW-0393">Immunoglobulin domain</keyword>
<dbReference type="PROSITE" id="PS50853">
    <property type="entry name" value="FN3"/>
    <property type="match status" value="1"/>
</dbReference>
<dbReference type="InterPro" id="IPR013783">
    <property type="entry name" value="Ig-like_fold"/>
</dbReference>
<dbReference type="InterPro" id="IPR003598">
    <property type="entry name" value="Ig_sub2"/>
</dbReference>
<organism evidence="6 7">
    <name type="scientific">Laodelphax striatellus</name>
    <name type="common">Small brown planthopper</name>
    <name type="synonym">Delphax striatella</name>
    <dbReference type="NCBI Taxonomy" id="195883"/>
    <lineage>
        <taxon>Eukaryota</taxon>
        <taxon>Metazoa</taxon>
        <taxon>Ecdysozoa</taxon>
        <taxon>Arthropoda</taxon>
        <taxon>Hexapoda</taxon>
        <taxon>Insecta</taxon>
        <taxon>Pterygota</taxon>
        <taxon>Neoptera</taxon>
        <taxon>Paraneoptera</taxon>
        <taxon>Hemiptera</taxon>
        <taxon>Auchenorrhyncha</taxon>
        <taxon>Fulgoroidea</taxon>
        <taxon>Delphacidae</taxon>
        <taxon>Criomorphinae</taxon>
        <taxon>Laodelphax</taxon>
    </lineage>
</organism>
<feature type="domain" description="Ig-like" evidence="4">
    <location>
        <begin position="49"/>
        <end position="135"/>
    </location>
</feature>
<evidence type="ECO:0000313" key="6">
    <source>
        <dbReference type="EMBL" id="RZF39682.1"/>
    </source>
</evidence>
<dbReference type="InterPro" id="IPR013098">
    <property type="entry name" value="Ig_I-set"/>
</dbReference>
<dbReference type="InterPro" id="IPR007110">
    <property type="entry name" value="Ig-like_dom"/>
</dbReference>
<dbReference type="SMART" id="SM00408">
    <property type="entry name" value="IGc2"/>
    <property type="match status" value="3"/>
</dbReference>
<dbReference type="Gene3D" id="2.60.40.10">
    <property type="entry name" value="Immunoglobulins"/>
    <property type="match status" value="4"/>
</dbReference>
<dbReference type="FunFam" id="2.60.40.10:FF:000877">
    <property type="entry name" value="CLUMA_CG002357, isoform A"/>
    <property type="match status" value="1"/>
</dbReference>
<feature type="chain" id="PRO_5019867116" evidence="3">
    <location>
        <begin position="30"/>
        <end position="475"/>
    </location>
</feature>
<dbReference type="PANTHER" id="PTHR45080:SF38">
    <property type="entry name" value="FI23916P1-RELATED"/>
    <property type="match status" value="1"/>
</dbReference>
<dbReference type="CDD" id="cd00063">
    <property type="entry name" value="FN3"/>
    <property type="match status" value="1"/>
</dbReference>
<dbReference type="InterPro" id="IPR050958">
    <property type="entry name" value="Cell_Adh-Cytoskel_Orgn"/>
</dbReference>
<accession>A0A482X1Z2</accession>
<dbReference type="GO" id="GO:0050808">
    <property type="term" value="P:synapse organization"/>
    <property type="evidence" value="ECO:0007669"/>
    <property type="project" value="TreeGrafter"/>
</dbReference>
<dbReference type="STRING" id="195883.A0A482X1Z2"/>
<dbReference type="InterPro" id="IPR003961">
    <property type="entry name" value="FN3_dom"/>
</dbReference>
<dbReference type="FunCoup" id="A0A482X1Z2">
    <property type="interactions" value="27"/>
</dbReference>
<dbReference type="SUPFAM" id="SSF49265">
    <property type="entry name" value="Fibronectin type III"/>
    <property type="match status" value="1"/>
</dbReference>
<dbReference type="SMR" id="A0A482X1Z2"/>
<keyword evidence="3" id="KW-0732">Signal</keyword>
<dbReference type="EMBL" id="QKKF02019779">
    <property type="protein sequence ID" value="RZF39682.1"/>
    <property type="molecule type" value="Genomic_DNA"/>
</dbReference>
<dbReference type="GO" id="GO:0008046">
    <property type="term" value="F:axon guidance receptor activity"/>
    <property type="evidence" value="ECO:0007669"/>
    <property type="project" value="TreeGrafter"/>
</dbReference>
<name>A0A482X1Z2_LAOST</name>
<proteinExistence type="predicted"/>
<dbReference type="AlphaFoldDB" id="A0A482X1Z2"/>
<dbReference type="PROSITE" id="PS50835">
    <property type="entry name" value="IG_LIKE"/>
    <property type="match status" value="3"/>
</dbReference>
<dbReference type="InterPro" id="IPR036116">
    <property type="entry name" value="FN3_sf"/>
</dbReference>
<evidence type="ECO:0000259" key="4">
    <source>
        <dbReference type="PROSITE" id="PS50835"/>
    </source>
</evidence>
<evidence type="ECO:0000256" key="3">
    <source>
        <dbReference type="SAM" id="SignalP"/>
    </source>
</evidence>
<dbReference type="SMART" id="SM00409">
    <property type="entry name" value="IG"/>
    <property type="match status" value="3"/>
</dbReference>
<dbReference type="Pfam" id="PF13927">
    <property type="entry name" value="Ig_3"/>
    <property type="match status" value="1"/>
</dbReference>
<protein>
    <submittedName>
        <fullName evidence="6">Uncharacterized protein</fullName>
    </submittedName>
</protein>
<dbReference type="SMART" id="SM00406">
    <property type="entry name" value="IGv"/>
    <property type="match status" value="2"/>
</dbReference>
<dbReference type="GO" id="GO:0043025">
    <property type="term" value="C:neuronal cell body"/>
    <property type="evidence" value="ECO:0007669"/>
    <property type="project" value="TreeGrafter"/>
</dbReference>
<evidence type="ECO:0000313" key="7">
    <source>
        <dbReference type="Proteomes" id="UP000291343"/>
    </source>
</evidence>
<comment type="caution">
    <text evidence="6">The sequence shown here is derived from an EMBL/GenBank/DDBJ whole genome shotgun (WGS) entry which is preliminary data.</text>
</comment>
<keyword evidence="7" id="KW-1185">Reference proteome</keyword>
<dbReference type="GO" id="GO:0005886">
    <property type="term" value="C:plasma membrane"/>
    <property type="evidence" value="ECO:0007669"/>
    <property type="project" value="TreeGrafter"/>
</dbReference>
<evidence type="ECO:0000256" key="1">
    <source>
        <dbReference type="ARBA" id="ARBA00022737"/>
    </source>
</evidence>
<dbReference type="FunFam" id="2.60.40.10:FF:001233">
    <property type="entry name" value="Uncharacterized protein, isoform B"/>
    <property type="match status" value="1"/>
</dbReference>
<dbReference type="InParanoid" id="A0A482X1Z2"/>
<dbReference type="CDD" id="cd00096">
    <property type="entry name" value="Ig"/>
    <property type="match status" value="1"/>
</dbReference>